<feature type="signal peptide" evidence="2">
    <location>
        <begin position="1"/>
        <end position="22"/>
    </location>
</feature>
<evidence type="ECO:0008006" key="5">
    <source>
        <dbReference type="Google" id="ProtNLM"/>
    </source>
</evidence>
<evidence type="ECO:0000256" key="1">
    <source>
        <dbReference type="SAM" id="MobiDB-lite"/>
    </source>
</evidence>
<dbReference type="AlphaFoldDB" id="A0A7I8BU88"/>
<sequence>MKLPTLFAVTVLGLAFGANAFAQTPSHSVTRAEVHAQLVEAQADGLLPVPKNDYPPSADTIARNKELYAIQHHHSASDTASSTGNVTARSAASD</sequence>
<dbReference type="EMBL" id="AP023175">
    <property type="protein sequence ID" value="BCF92192.1"/>
    <property type="molecule type" value="Genomic_DNA"/>
</dbReference>
<evidence type="ECO:0000313" key="4">
    <source>
        <dbReference type="Proteomes" id="UP000510888"/>
    </source>
</evidence>
<dbReference type="InterPro" id="IPR025421">
    <property type="entry name" value="DUF4148"/>
</dbReference>
<name>A0A7I8BU88_9BURK</name>
<proteinExistence type="predicted"/>
<accession>A0A7I8BU88</accession>
<evidence type="ECO:0000256" key="2">
    <source>
        <dbReference type="SAM" id="SignalP"/>
    </source>
</evidence>
<feature type="chain" id="PRO_5029806200" description="DUF4148 domain-containing protein" evidence="2">
    <location>
        <begin position="23"/>
        <end position="94"/>
    </location>
</feature>
<dbReference type="KEGG" id="plad:PPGU16_52590"/>
<organism evidence="3 4">
    <name type="scientific">Paraburkholderia largidicola</name>
    <dbReference type="NCBI Taxonomy" id="3014751"/>
    <lineage>
        <taxon>Bacteria</taxon>
        <taxon>Pseudomonadati</taxon>
        <taxon>Pseudomonadota</taxon>
        <taxon>Betaproteobacteria</taxon>
        <taxon>Burkholderiales</taxon>
        <taxon>Burkholderiaceae</taxon>
        <taxon>Paraburkholderia</taxon>
    </lineage>
</organism>
<dbReference type="RefSeq" id="WP_180723367.1">
    <property type="nucleotide sequence ID" value="NZ_AP023175.1"/>
</dbReference>
<feature type="region of interest" description="Disordered" evidence="1">
    <location>
        <begin position="72"/>
        <end position="94"/>
    </location>
</feature>
<keyword evidence="2" id="KW-0732">Signal</keyword>
<reference evidence="3 4" key="1">
    <citation type="journal article" date="2020" name="Genes (Basel)">
        <title>Genomic Comparison of Insect Gut Symbionts from Divergent Burkholderia Subclades.</title>
        <authorList>
            <person name="Takeshita K."/>
            <person name="Kikuchi Y."/>
        </authorList>
    </citation>
    <scope>NUCLEOTIDE SEQUENCE [LARGE SCALE GENOMIC DNA]</scope>
    <source>
        <strain evidence="3 4">PGU16</strain>
    </source>
</reference>
<protein>
    <recommendedName>
        <fullName evidence="5">DUF4148 domain-containing protein</fullName>
    </recommendedName>
</protein>
<dbReference type="Proteomes" id="UP000510888">
    <property type="component" value="Chromosome 2"/>
</dbReference>
<gene>
    <name evidence="3" type="ORF">PPGU16_52590</name>
</gene>
<evidence type="ECO:0000313" key="3">
    <source>
        <dbReference type="EMBL" id="BCF92192.1"/>
    </source>
</evidence>
<feature type="compositionally biased region" description="Polar residues" evidence="1">
    <location>
        <begin position="84"/>
        <end position="94"/>
    </location>
</feature>
<dbReference type="Pfam" id="PF13663">
    <property type="entry name" value="DUF4148"/>
    <property type="match status" value="1"/>
</dbReference>
<keyword evidence="4" id="KW-1185">Reference proteome</keyword>